<dbReference type="RefSeq" id="YP_009201656.1">
    <property type="nucleotide sequence ID" value="NC_028832.1"/>
</dbReference>
<evidence type="ECO:0000313" key="2">
    <source>
        <dbReference type="Proteomes" id="UP000029352"/>
    </source>
</evidence>
<name>A0A088FRD7_9CAUD</name>
<keyword evidence="2" id="KW-1185">Reference proteome</keyword>
<organism evidence="1 2">
    <name type="scientific">Mycobacterium phage Omnicron</name>
    <dbReference type="NCBI Taxonomy" id="1541819"/>
    <lineage>
        <taxon>Viruses</taxon>
        <taxon>Duplodnaviria</taxon>
        <taxon>Heunggongvirae</taxon>
        <taxon>Uroviricota</taxon>
        <taxon>Caudoviricetes</taxon>
        <taxon>Weiservirinae</taxon>
        <taxon>Kratiovirus</taxon>
        <taxon>Kratiovirus omnicron</taxon>
    </lineage>
</organism>
<proteinExistence type="predicted"/>
<accession>A0A088FRD7</accession>
<reference evidence="1 2" key="1">
    <citation type="submission" date="2014-08" db="EMBL/GenBank/DDBJ databases">
        <authorList>
            <person name="Isern S."/>
            <person name="Ashley B.D."/>
            <person name="Baer T.D."/>
            <person name="Czarnecki K.W."/>
            <person name="Deneweth R.M."/>
            <person name="Gatt S.M."/>
            <person name="Jenkins M."/>
            <person name="Lang J.F."/>
            <person name="Marfizo C.J."/>
            <person name="McMahon C.W."/>
            <person name="Power T.R."/>
            <person name="Rosales K.A."/>
            <person name="Walter R.S."/>
            <person name="Wozny M.J."/>
            <person name="Yori S."/>
            <person name="Michael S.F."/>
            <person name="Anders K.R."/>
            <person name="Braun M.A."/>
            <person name="Delesalle V.A."/>
            <person name="Hughes L.E."/>
            <person name="Ware V.C."/>
            <person name="Bradley K.W."/>
            <person name="Barker L.P."/>
            <person name="Asai D.J."/>
            <person name="Bowman C.A."/>
            <person name="Russell D.A."/>
            <person name="Pope W.H."/>
            <person name="Jacobs-Sera D."/>
            <person name="Hendrix R.W."/>
            <person name="Hatfull G.F."/>
        </authorList>
    </citation>
    <scope>NUCLEOTIDE SEQUENCE [LARGE SCALE GENOMIC DNA]</scope>
</reference>
<evidence type="ECO:0000313" key="1">
    <source>
        <dbReference type="EMBL" id="AIM50357.1"/>
    </source>
</evidence>
<dbReference type="GeneID" id="26628741"/>
<dbReference type="OrthoDB" id="4126at10239"/>
<dbReference type="EMBL" id="KM363596">
    <property type="protein sequence ID" value="AIM50357.1"/>
    <property type="molecule type" value="Genomic_DNA"/>
</dbReference>
<protein>
    <submittedName>
        <fullName evidence="1">Minor tail protein</fullName>
    </submittedName>
</protein>
<dbReference type="KEGG" id="vg:26628741"/>
<gene>
    <name evidence="1" type="ORF">PBI_OMNICRON_24</name>
</gene>
<sequence>MTKIATTGDAVLLFQKLMNTAWYGIMGDGTTPAGFAATMEAVDDEAVITFDVLKGDKGEKGDPAPLVDLQWPPLEQPADLDQFRDELGPEDKGKAWWIGTVVYVWTGDTFQMVRPGPAGPTGATPNVSFEFETIPQSERDENPDVKETTVKSGSSLNPHFKVRLLAPRGPVGPSTNILNAPDYDNSGGAPDNGQTLVWNANLQKWQPSDFTAKHPRLYSVPEAAFTPFTGLAQRQSILQYRIPPQDFAWTPYVTGHIQAYGIELDADPLTIGVEVRLGDPMAGQLIGRGFGNSSHWSTISPHWSTPQDRTNAVAPDNGVATVQAGEEARINVNLYNDGLLGAYVFSGKGAQLAILVVPQGL</sequence>
<dbReference type="Proteomes" id="UP000029352">
    <property type="component" value="Segment"/>
</dbReference>